<dbReference type="Proteomes" id="UP000290848">
    <property type="component" value="Unassembled WGS sequence"/>
</dbReference>
<dbReference type="EMBL" id="RXOC01000006">
    <property type="protein sequence ID" value="RXF69817.1"/>
    <property type="molecule type" value="Genomic_DNA"/>
</dbReference>
<comment type="caution">
    <text evidence="1">The sequence shown here is derived from an EMBL/GenBank/DDBJ whole genome shotgun (WGS) entry which is preliminary data.</text>
</comment>
<dbReference type="Pfam" id="PF12771">
    <property type="entry name" value="SusD-like_2"/>
    <property type="match status" value="1"/>
</dbReference>
<accession>A0A4Q0M9F7</accession>
<dbReference type="RefSeq" id="WP_128769519.1">
    <property type="nucleotide sequence ID" value="NZ_RXOC01000006.1"/>
</dbReference>
<keyword evidence="1" id="KW-0449">Lipoprotein</keyword>
<gene>
    <name evidence="1" type="ORF">EKH83_11250</name>
</gene>
<proteinExistence type="predicted"/>
<protein>
    <submittedName>
        <fullName evidence="1">SusD/RagB family nutrient-binding outer membrane lipoprotein</fullName>
    </submittedName>
</protein>
<evidence type="ECO:0000313" key="2">
    <source>
        <dbReference type="Proteomes" id="UP000290848"/>
    </source>
</evidence>
<reference evidence="1 2" key="1">
    <citation type="submission" date="2018-12" db="EMBL/GenBank/DDBJ databases">
        <title>The Draft Genome Sequence of the Soil Bacterium Pedobacter tournemirensis R1.</title>
        <authorList>
            <person name="He J."/>
        </authorList>
    </citation>
    <scope>NUCLEOTIDE SEQUENCE [LARGE SCALE GENOMIC DNA]</scope>
    <source>
        <strain evidence="1 2">R1</strain>
    </source>
</reference>
<organism evidence="1 2">
    <name type="scientific">Arcticibacter tournemirensis</name>
    <dbReference type="NCBI Taxonomy" id="699437"/>
    <lineage>
        <taxon>Bacteria</taxon>
        <taxon>Pseudomonadati</taxon>
        <taxon>Bacteroidota</taxon>
        <taxon>Sphingobacteriia</taxon>
        <taxon>Sphingobacteriales</taxon>
        <taxon>Sphingobacteriaceae</taxon>
        <taxon>Arcticibacter</taxon>
    </lineage>
</organism>
<dbReference type="SUPFAM" id="SSF48452">
    <property type="entry name" value="TPR-like"/>
    <property type="match status" value="1"/>
</dbReference>
<dbReference type="Gene3D" id="1.25.40.390">
    <property type="match status" value="1"/>
</dbReference>
<dbReference type="InterPro" id="IPR041662">
    <property type="entry name" value="SusD-like_2"/>
</dbReference>
<name>A0A4Q0M9F7_9SPHI</name>
<dbReference type="InterPro" id="IPR011990">
    <property type="entry name" value="TPR-like_helical_dom_sf"/>
</dbReference>
<sequence>MKNRYNVLWTIILAIGILSPSCTKDFAEINTDPNGTAAATPESLLAPALLNVVNGNLTRALRISNEFMQVHVTTTDSREFHRYIIRPSESDYMWRNWYLQLTNFRDMYTNAQRTQQTSYKTFMGISLILDTWVSSMITDIYGNVPYFQSNKGREANLLPKFDNQKDIYLDMFRKLEEANVLLAENVDAPEDIKVLDPLFKGMALSWRKFGNSLYLRLLMRASGKAESGAVAKIKEIVDTKKSDYPIMTSNLESAILPIGGTTPLISEFANYRDLDFSGGKGYTEFFINNLNSWDDPRRTKWATVVGGGYIGMTSGYGTGQAPEVMSTLLLSLKTDYRLGNILNYAELQFILAEAALKGYINGSPKTFYEKGIESAISMWDVAMPVGYLDKEDVKWDDAASFDTKMDQILLQKYYALFFTDFQSWSEYRRTGHPVLPIGPGVQNDGKMPSRFRYPINTQATNSANYQEAVNAIGGDDINVKVWWNTPD</sequence>
<evidence type="ECO:0000313" key="1">
    <source>
        <dbReference type="EMBL" id="RXF69817.1"/>
    </source>
</evidence>
<dbReference type="AlphaFoldDB" id="A0A4Q0M9F7"/>